<dbReference type="EMBL" id="BGPR01008779">
    <property type="protein sequence ID" value="GBN36024.1"/>
    <property type="molecule type" value="Genomic_DNA"/>
</dbReference>
<evidence type="ECO:0000313" key="2">
    <source>
        <dbReference type="EMBL" id="GBN36024.1"/>
    </source>
</evidence>
<evidence type="ECO:0000259" key="1">
    <source>
        <dbReference type="Pfam" id="PF18701"/>
    </source>
</evidence>
<gene>
    <name evidence="2" type="ORF">AVEN_61302_1</name>
</gene>
<comment type="caution">
    <text evidence="2">The sequence shown here is derived from an EMBL/GenBank/DDBJ whole genome shotgun (WGS) entry which is preliminary data.</text>
</comment>
<sequence length="209" mass="23869">MYTALCNCEAILNDRPLAVVSVDSSFTVITPANFLREIPINSVPVVKHDFNSNFYKRRLRYIQNVGQAFRKRFRQEYLVTLKTSRKKLVRSCKLKEGDTVLIGSDGKNRLNWNLGKIIQLFPGTDGESRRVRLKVQNGEVIRAVQNLYPLELSSTEELSSKFSQNCRFENIFPEQTPFDDAPVKSDGTIPADIKFPTITKSGRTVRIPR</sequence>
<dbReference type="AlphaFoldDB" id="A0A4Y2NBE4"/>
<protein>
    <recommendedName>
        <fullName evidence="1">DUF5641 domain-containing protein</fullName>
    </recommendedName>
</protein>
<keyword evidence="3" id="KW-1185">Reference proteome</keyword>
<feature type="domain" description="DUF5641" evidence="1">
    <location>
        <begin position="58"/>
        <end position="150"/>
    </location>
</feature>
<dbReference type="InterPro" id="IPR040676">
    <property type="entry name" value="DUF5641"/>
</dbReference>
<dbReference type="Pfam" id="PF18701">
    <property type="entry name" value="DUF5641"/>
    <property type="match status" value="1"/>
</dbReference>
<dbReference type="PANTHER" id="PTHR47331">
    <property type="entry name" value="PHD-TYPE DOMAIN-CONTAINING PROTEIN"/>
    <property type="match status" value="1"/>
</dbReference>
<proteinExistence type="predicted"/>
<name>A0A4Y2NBE4_ARAVE</name>
<dbReference type="OrthoDB" id="6436901at2759"/>
<accession>A0A4Y2NBE4</accession>
<reference evidence="2 3" key="1">
    <citation type="journal article" date="2019" name="Sci. Rep.">
        <title>Orb-weaving spider Araneus ventricosus genome elucidates the spidroin gene catalogue.</title>
        <authorList>
            <person name="Kono N."/>
            <person name="Nakamura H."/>
            <person name="Ohtoshi R."/>
            <person name="Moran D.A.P."/>
            <person name="Shinohara A."/>
            <person name="Yoshida Y."/>
            <person name="Fujiwara M."/>
            <person name="Mori M."/>
            <person name="Tomita M."/>
            <person name="Arakawa K."/>
        </authorList>
    </citation>
    <scope>NUCLEOTIDE SEQUENCE [LARGE SCALE GENOMIC DNA]</scope>
</reference>
<dbReference type="Proteomes" id="UP000499080">
    <property type="component" value="Unassembled WGS sequence"/>
</dbReference>
<evidence type="ECO:0000313" key="3">
    <source>
        <dbReference type="Proteomes" id="UP000499080"/>
    </source>
</evidence>
<organism evidence="2 3">
    <name type="scientific">Araneus ventricosus</name>
    <name type="common">Orbweaver spider</name>
    <name type="synonym">Epeira ventricosa</name>
    <dbReference type="NCBI Taxonomy" id="182803"/>
    <lineage>
        <taxon>Eukaryota</taxon>
        <taxon>Metazoa</taxon>
        <taxon>Ecdysozoa</taxon>
        <taxon>Arthropoda</taxon>
        <taxon>Chelicerata</taxon>
        <taxon>Arachnida</taxon>
        <taxon>Araneae</taxon>
        <taxon>Araneomorphae</taxon>
        <taxon>Entelegynae</taxon>
        <taxon>Araneoidea</taxon>
        <taxon>Araneidae</taxon>
        <taxon>Araneus</taxon>
    </lineage>
</organism>